<dbReference type="GO" id="GO:0007165">
    <property type="term" value="P:signal transduction"/>
    <property type="evidence" value="ECO:0007669"/>
    <property type="project" value="UniProtKB-KW"/>
</dbReference>
<dbReference type="GO" id="GO:0004888">
    <property type="term" value="F:transmembrane signaling receptor activity"/>
    <property type="evidence" value="ECO:0007669"/>
    <property type="project" value="InterPro"/>
</dbReference>
<reference evidence="5 6" key="1">
    <citation type="submission" date="2019-10" db="EMBL/GenBank/DDBJ databases">
        <title>Comparative genomics of sulfur disproportionating microorganisms.</title>
        <authorList>
            <person name="Ward L.M."/>
            <person name="Bertran E."/>
            <person name="Johnston D."/>
        </authorList>
    </citation>
    <scope>NUCLEOTIDE SEQUENCE [LARGE SCALE GENOMIC DNA]</scope>
    <source>
        <strain evidence="5 6">DSM 14055</strain>
    </source>
</reference>
<dbReference type="Gene3D" id="1.10.490.10">
    <property type="entry name" value="Globins"/>
    <property type="match status" value="1"/>
</dbReference>
<accession>A0A6N7IUV8</accession>
<organism evidence="5 6">
    <name type="scientific">Desulfofundulus thermobenzoicus</name>
    <dbReference type="NCBI Taxonomy" id="29376"/>
    <lineage>
        <taxon>Bacteria</taxon>
        <taxon>Bacillati</taxon>
        <taxon>Bacillota</taxon>
        <taxon>Clostridia</taxon>
        <taxon>Eubacteriales</taxon>
        <taxon>Peptococcaceae</taxon>
        <taxon>Desulfofundulus</taxon>
    </lineage>
</organism>
<sequence>MGSYRDLFSREADRVVRVFYDHLLLYPYLKQLIEKHSTVPRLMETQKAYFISLTDSKIDDQYIARRLFIGKKHREIALYPKWYLGAYQIYVNEILRILQEHHRDDLKAFCTAAGAFLKRLNLDMQLAIENYITDQLQQLISFQKNIGSVAEVIAEIAEQTNMLSLNASIEAARAGEHGRTFAVVAQAVRKLAERSSQSAKEIAQMVRSNREAIEKMTRTAGGQEQG</sequence>
<proteinExistence type="inferred from homology"/>
<dbReference type="InterPro" id="IPR004090">
    <property type="entry name" value="Chemotax_Me-accpt_rcpt"/>
</dbReference>
<dbReference type="InterPro" id="IPR009050">
    <property type="entry name" value="Globin-like_sf"/>
</dbReference>
<dbReference type="CDD" id="cd01068">
    <property type="entry name" value="globin_sensor"/>
    <property type="match status" value="1"/>
</dbReference>
<dbReference type="InterPro" id="IPR012292">
    <property type="entry name" value="Globin/Proto"/>
</dbReference>
<evidence type="ECO:0000256" key="1">
    <source>
        <dbReference type="ARBA" id="ARBA00023224"/>
    </source>
</evidence>
<dbReference type="GO" id="GO:0016020">
    <property type="term" value="C:membrane"/>
    <property type="evidence" value="ECO:0007669"/>
    <property type="project" value="InterPro"/>
</dbReference>
<dbReference type="InterPro" id="IPR044398">
    <property type="entry name" value="Globin-sensor_dom"/>
</dbReference>
<protein>
    <submittedName>
        <fullName evidence="5">Signal transduction protein</fullName>
    </submittedName>
</protein>
<keyword evidence="1 3" id="KW-0807">Transducer</keyword>
<feature type="domain" description="Methyl-accepting transducer" evidence="4">
    <location>
        <begin position="134"/>
        <end position="226"/>
    </location>
</feature>
<dbReference type="Proteomes" id="UP000441717">
    <property type="component" value="Unassembled WGS sequence"/>
</dbReference>
<dbReference type="AlphaFoldDB" id="A0A6N7IUV8"/>
<evidence type="ECO:0000313" key="6">
    <source>
        <dbReference type="Proteomes" id="UP000441717"/>
    </source>
</evidence>
<dbReference type="Pfam" id="PF11563">
    <property type="entry name" value="Protoglobin"/>
    <property type="match status" value="1"/>
</dbReference>
<name>A0A6N7IUV8_9FIRM</name>
<dbReference type="SUPFAM" id="SSF46458">
    <property type="entry name" value="Globin-like"/>
    <property type="match status" value="1"/>
</dbReference>
<dbReference type="EMBL" id="WHYR01000074">
    <property type="protein sequence ID" value="MQL53864.1"/>
    <property type="molecule type" value="Genomic_DNA"/>
</dbReference>
<dbReference type="PROSITE" id="PS50111">
    <property type="entry name" value="CHEMOTAXIS_TRANSDUC_2"/>
    <property type="match status" value="1"/>
</dbReference>
<dbReference type="InterPro" id="IPR039379">
    <property type="entry name" value="Protoglobin_sensor_dom"/>
</dbReference>
<dbReference type="PANTHER" id="PTHR32089">
    <property type="entry name" value="METHYL-ACCEPTING CHEMOTAXIS PROTEIN MCPB"/>
    <property type="match status" value="1"/>
</dbReference>
<evidence type="ECO:0000313" key="5">
    <source>
        <dbReference type="EMBL" id="MQL53864.1"/>
    </source>
</evidence>
<dbReference type="GO" id="GO:0020037">
    <property type="term" value="F:heme binding"/>
    <property type="evidence" value="ECO:0007669"/>
    <property type="project" value="InterPro"/>
</dbReference>
<dbReference type="Gene3D" id="1.10.287.950">
    <property type="entry name" value="Methyl-accepting chemotaxis protein"/>
    <property type="match status" value="1"/>
</dbReference>
<dbReference type="OrthoDB" id="9816519at2"/>
<dbReference type="InterPro" id="IPR004089">
    <property type="entry name" value="MCPsignal_dom"/>
</dbReference>
<evidence type="ECO:0000256" key="3">
    <source>
        <dbReference type="PROSITE-ProRule" id="PRU00284"/>
    </source>
</evidence>
<dbReference type="GO" id="GO:0006935">
    <property type="term" value="P:chemotaxis"/>
    <property type="evidence" value="ECO:0007669"/>
    <property type="project" value="InterPro"/>
</dbReference>
<dbReference type="SUPFAM" id="SSF58104">
    <property type="entry name" value="Methyl-accepting chemotaxis protein (MCP) signaling domain"/>
    <property type="match status" value="1"/>
</dbReference>
<dbReference type="PRINTS" id="PR00260">
    <property type="entry name" value="CHEMTRNSDUCR"/>
</dbReference>
<evidence type="ECO:0000259" key="4">
    <source>
        <dbReference type="PROSITE" id="PS50111"/>
    </source>
</evidence>
<evidence type="ECO:0000256" key="2">
    <source>
        <dbReference type="ARBA" id="ARBA00029447"/>
    </source>
</evidence>
<dbReference type="PANTHER" id="PTHR32089:SF114">
    <property type="entry name" value="METHYL-ACCEPTING CHEMOTAXIS PROTEIN MCPB"/>
    <property type="match status" value="1"/>
</dbReference>
<comment type="caution">
    <text evidence="5">The sequence shown here is derived from an EMBL/GenBank/DDBJ whole genome shotgun (WGS) entry which is preliminary data.</text>
</comment>
<comment type="similarity">
    <text evidence="2">Belongs to the methyl-accepting chemotaxis (MCP) protein family.</text>
</comment>
<gene>
    <name evidence="5" type="ORF">GFC01_16695</name>
</gene>
<keyword evidence="6" id="KW-1185">Reference proteome</keyword>
<dbReference type="GO" id="GO:0019825">
    <property type="term" value="F:oxygen binding"/>
    <property type="evidence" value="ECO:0007669"/>
    <property type="project" value="InterPro"/>
</dbReference>